<dbReference type="Pfam" id="PF01476">
    <property type="entry name" value="LysM"/>
    <property type="match status" value="1"/>
</dbReference>
<feature type="region of interest" description="Disordered" evidence="1">
    <location>
        <begin position="68"/>
        <end position="106"/>
    </location>
</feature>
<evidence type="ECO:0000259" key="2">
    <source>
        <dbReference type="SMART" id="SM00257"/>
    </source>
</evidence>
<protein>
    <recommendedName>
        <fullName evidence="2">LysM domain-containing protein</fullName>
    </recommendedName>
</protein>
<evidence type="ECO:0000313" key="4">
    <source>
        <dbReference type="Proteomes" id="UP001295684"/>
    </source>
</evidence>
<organism evidence="3 4">
    <name type="scientific">Euplotes crassus</name>
    <dbReference type="NCBI Taxonomy" id="5936"/>
    <lineage>
        <taxon>Eukaryota</taxon>
        <taxon>Sar</taxon>
        <taxon>Alveolata</taxon>
        <taxon>Ciliophora</taxon>
        <taxon>Intramacronucleata</taxon>
        <taxon>Spirotrichea</taxon>
        <taxon>Hypotrichia</taxon>
        <taxon>Euplotida</taxon>
        <taxon>Euplotidae</taxon>
        <taxon>Moneuplotes</taxon>
    </lineage>
</organism>
<accession>A0AAD2CWM7</accession>
<proteinExistence type="predicted"/>
<feature type="domain" description="LysM" evidence="2">
    <location>
        <begin position="214"/>
        <end position="257"/>
    </location>
</feature>
<feature type="compositionally biased region" description="Basic and acidic residues" evidence="1">
    <location>
        <begin position="95"/>
        <end position="106"/>
    </location>
</feature>
<reference evidence="3" key="1">
    <citation type="submission" date="2023-07" db="EMBL/GenBank/DDBJ databases">
        <authorList>
            <consortium name="AG Swart"/>
            <person name="Singh M."/>
            <person name="Singh A."/>
            <person name="Seah K."/>
            <person name="Emmerich C."/>
        </authorList>
    </citation>
    <scope>NUCLEOTIDE SEQUENCE</scope>
    <source>
        <strain evidence="3">DP1</strain>
    </source>
</reference>
<feature type="compositionally biased region" description="Pro residues" evidence="1">
    <location>
        <begin position="194"/>
        <end position="207"/>
    </location>
</feature>
<dbReference type="Proteomes" id="UP001295684">
    <property type="component" value="Unassembled WGS sequence"/>
</dbReference>
<dbReference type="EMBL" id="CAMPGE010014273">
    <property type="protein sequence ID" value="CAI2372952.1"/>
    <property type="molecule type" value="Genomic_DNA"/>
</dbReference>
<evidence type="ECO:0000256" key="1">
    <source>
        <dbReference type="SAM" id="MobiDB-lite"/>
    </source>
</evidence>
<evidence type="ECO:0000313" key="3">
    <source>
        <dbReference type="EMBL" id="CAI2372952.1"/>
    </source>
</evidence>
<dbReference type="Gene3D" id="3.10.350.10">
    <property type="entry name" value="LysM domain"/>
    <property type="match status" value="1"/>
</dbReference>
<dbReference type="SMART" id="SM00257">
    <property type="entry name" value="LysM"/>
    <property type="match status" value="1"/>
</dbReference>
<dbReference type="InterPro" id="IPR018392">
    <property type="entry name" value="LysM"/>
</dbReference>
<dbReference type="InterPro" id="IPR036779">
    <property type="entry name" value="LysM_dom_sf"/>
</dbReference>
<dbReference type="SUPFAM" id="SSF54106">
    <property type="entry name" value="LysM domain"/>
    <property type="match status" value="1"/>
</dbReference>
<keyword evidence="4" id="KW-1185">Reference proteome</keyword>
<gene>
    <name evidence="3" type="ORF">ECRASSUSDP1_LOCUS14289</name>
</gene>
<feature type="region of interest" description="Disordered" evidence="1">
    <location>
        <begin position="189"/>
        <end position="212"/>
    </location>
</feature>
<dbReference type="AlphaFoldDB" id="A0AAD2CWM7"/>
<name>A0AAD2CWM7_EUPCR</name>
<comment type="caution">
    <text evidence="3">The sequence shown here is derived from an EMBL/GenBank/DDBJ whole genome shotgun (WGS) entry which is preliminary data.</text>
</comment>
<sequence length="354" mass="42046">MDTKVDENIETFYERNNTNIPQVEVNHYFKDNQYLLVGDSKADQKASNQLKLYKNFLVSKRIQQKRRGFDFPSIPDDNHPRNHRIQRTQEQFGELEMKRREDNSLDSRKVELPEPLFEFNQSDLRQSKYYGYPEPENIGLLEEYKQVSYPDVFHPEGSAGYEPYNPVQLDQIQEPQVEKLQETKDEVMEVENPEPVPQRMPKLPPAPSKDNYVVHHVKPNDTIGKLCLMYNVNKDVIRMANDFTGEEIYMFKTLKVPYTYGKLYEDNTTKSEEQYKKEFAISSMNRVLKEAHTGKQINFDKEAHYYLEMHNYDLKKALEEFEADLEFEKQVVEDNRQYKRRTSRQRVGIFSCFG</sequence>